<dbReference type="InterPro" id="IPR021109">
    <property type="entry name" value="Peptidase_aspartic_dom_sf"/>
</dbReference>
<dbReference type="GO" id="GO:0006508">
    <property type="term" value="P:proteolysis"/>
    <property type="evidence" value="ECO:0007669"/>
    <property type="project" value="InterPro"/>
</dbReference>
<dbReference type="EMBL" id="JAXCGZ010019978">
    <property type="protein sequence ID" value="KAK7065735.1"/>
    <property type="molecule type" value="Genomic_DNA"/>
</dbReference>
<reference evidence="2 3" key="1">
    <citation type="submission" date="2023-11" db="EMBL/GenBank/DDBJ databases">
        <title>Halocaridina rubra genome assembly.</title>
        <authorList>
            <person name="Smith C."/>
        </authorList>
    </citation>
    <scope>NUCLEOTIDE SEQUENCE [LARGE SCALE GENOMIC DNA]</scope>
    <source>
        <strain evidence="2">EP-1</strain>
        <tissue evidence="2">Whole</tissue>
    </source>
</reference>
<evidence type="ECO:0000313" key="2">
    <source>
        <dbReference type="EMBL" id="KAK7065735.1"/>
    </source>
</evidence>
<proteinExistence type="predicted"/>
<dbReference type="Gene3D" id="2.40.70.10">
    <property type="entry name" value="Acid Proteases"/>
    <property type="match status" value="1"/>
</dbReference>
<name>A0AAN8WSY0_HALRR</name>
<feature type="transmembrane region" description="Helical" evidence="1">
    <location>
        <begin position="122"/>
        <end position="143"/>
    </location>
</feature>
<keyword evidence="1" id="KW-0812">Transmembrane</keyword>
<dbReference type="PROSITE" id="PS00141">
    <property type="entry name" value="ASP_PROTEASE"/>
    <property type="match status" value="1"/>
</dbReference>
<keyword evidence="1" id="KW-0472">Membrane</keyword>
<sequence length="561" mass="64738">KYSNVKRMKHSLCTVQPKHTKMPQVLSLLEHRLDLKTRVLGRPQPPDFSHLTGMNLTTAIFRRKSFERITREYDAYRNNIYKWNKVFEKIPVLGPRVLFPEPEEIRESKSYTEMALFISKNVLVPIVFCHLLRRIYYILITYVQRNTFSEEEESNSSSDSSDWCSTWSNSIDSSSLCRTCTYDIPNQLLYPEWVFIGNVIYIPLLLILVIVRLERDGILEGVKDLLATIYSFFRRACPCLKVIGILTVIIGFIYIFYTEGPKTSSNSDESVQSLPNENRNAVKRSNAATIYIPVQEVKKEPAIPRNNTFTLTKRGKMKIKLNGKHINMLIDSGTTYSSLDAVRAQLLGIKIKNLFWYPLPVQTLEDSSYYLFAKLGKQMIDLPNGKRLRCDMLLDNVLDSSIIGAPFLKGYNCLHKFHKDGSITMSVRNLEQASLSRYEEFVLKAYLNKGHSSAKRLKLAVDTGTPRTILSSLLVEKLNMKEDHSEPLWQLRLKDGKRNFLVSKAVVKKNPGHDICIGTDFLCKYEALIDWGDNYLYFHKNGKTYRIQMFSAEETFEQLLH</sequence>
<dbReference type="InterPro" id="IPR001969">
    <property type="entry name" value="Aspartic_peptidase_AS"/>
</dbReference>
<evidence type="ECO:0000313" key="3">
    <source>
        <dbReference type="Proteomes" id="UP001381693"/>
    </source>
</evidence>
<protein>
    <submittedName>
        <fullName evidence="2">Uncharacterized protein</fullName>
    </submittedName>
</protein>
<dbReference type="AlphaFoldDB" id="A0AAN8WSY0"/>
<comment type="caution">
    <text evidence="2">The sequence shown here is derived from an EMBL/GenBank/DDBJ whole genome shotgun (WGS) entry which is preliminary data.</text>
</comment>
<evidence type="ECO:0000256" key="1">
    <source>
        <dbReference type="SAM" id="Phobius"/>
    </source>
</evidence>
<accession>A0AAN8WSY0</accession>
<dbReference type="Proteomes" id="UP001381693">
    <property type="component" value="Unassembled WGS sequence"/>
</dbReference>
<dbReference type="GO" id="GO:0004190">
    <property type="term" value="F:aspartic-type endopeptidase activity"/>
    <property type="evidence" value="ECO:0007669"/>
    <property type="project" value="InterPro"/>
</dbReference>
<keyword evidence="3" id="KW-1185">Reference proteome</keyword>
<dbReference type="SUPFAM" id="SSF50630">
    <property type="entry name" value="Acid proteases"/>
    <property type="match status" value="1"/>
</dbReference>
<feature type="transmembrane region" description="Helical" evidence="1">
    <location>
        <begin position="232"/>
        <end position="257"/>
    </location>
</feature>
<feature type="transmembrane region" description="Helical" evidence="1">
    <location>
        <begin position="193"/>
        <end position="211"/>
    </location>
</feature>
<keyword evidence="1" id="KW-1133">Transmembrane helix</keyword>
<feature type="non-terminal residue" evidence="2">
    <location>
        <position position="1"/>
    </location>
</feature>
<gene>
    <name evidence="2" type="ORF">SK128_006837</name>
</gene>
<organism evidence="2 3">
    <name type="scientific">Halocaridina rubra</name>
    <name type="common">Hawaiian red shrimp</name>
    <dbReference type="NCBI Taxonomy" id="373956"/>
    <lineage>
        <taxon>Eukaryota</taxon>
        <taxon>Metazoa</taxon>
        <taxon>Ecdysozoa</taxon>
        <taxon>Arthropoda</taxon>
        <taxon>Crustacea</taxon>
        <taxon>Multicrustacea</taxon>
        <taxon>Malacostraca</taxon>
        <taxon>Eumalacostraca</taxon>
        <taxon>Eucarida</taxon>
        <taxon>Decapoda</taxon>
        <taxon>Pleocyemata</taxon>
        <taxon>Caridea</taxon>
        <taxon>Atyoidea</taxon>
        <taxon>Atyidae</taxon>
        <taxon>Halocaridina</taxon>
    </lineage>
</organism>